<feature type="coiled-coil region" evidence="6">
    <location>
        <begin position="563"/>
        <end position="644"/>
    </location>
</feature>
<feature type="coiled-coil region" evidence="6">
    <location>
        <begin position="672"/>
        <end position="706"/>
    </location>
</feature>
<dbReference type="GO" id="GO:0016282">
    <property type="term" value="C:eukaryotic 43S preinitiation complex"/>
    <property type="evidence" value="ECO:0007669"/>
    <property type="project" value="UniProtKB-UniRule"/>
</dbReference>
<sequence>MIYFQKPENALKRANEFSDVGKTQAALDALHAVINSRKHRAWTKIHEPIMMKYLELCVELKKSFVAKEGLFQYRNICQHVNVKSLEDVIHYYIKLAEQKTEAAKEESQAIVDIDDLEHIQTPENLLLCAVSNEDTQDRNDRVILAPRVKFLWESYRHCLELLRNNCHYERLYHEIAAGAFKFCCKYNRKFEFRLLCDNLRNHFGIINKYKNQQTSVNLNNIDSQSMHLETRLAQLDAAVQMELYQEAFKANEDIYALLNLSKKTPNPKLMANYYQKQALVFWMNRNYLFHAAALFRLFYISKEQKKNITADEIVKLASKVVLATLAIPLAPNRTNIDQLVEIDDSVIDKNNRILSNLLGLSNPPTRALLIKDLVRFGIIHHAPPELKDLFQWLEIEFDPLKLCNRIQQCIDFLIAREDYPELCQYIPLIKEITIVRLVKEISQVYEAIKISRLLELAPFVDSFQLEYLVLKIACRNDLQVRIDHKMQCFRFGAELNVSQREEIIDGPHLQSMISECVRNLLVHYSSALNKAFNVIQPDNIKLKNKDLAKEISKAYMLASSKDHIRLLNRQQIIEERKEMLENQSYLKETEEKKLLEEKLQKFREAEKERLQKEAGERAKQRLLQEESEMKKKIVMEKIEQLKKTGIGSKIFEEMAVEELEKLDPDELLNKHFAQIEREKKDMQTKLKNQERKVDHYERAKRREEISLLLQEYNQTKLKDVEFWDQHEKERINSINEERALAVQERERLMRLRDDKESFLEHLKKTRAFEHQEKYEEFNKKCRKKKRKD</sequence>
<evidence type="ECO:0000256" key="1">
    <source>
        <dbReference type="ARBA" id="ARBA00004496"/>
    </source>
</evidence>
<dbReference type="AlphaFoldDB" id="A0AAV4QTK3"/>
<feature type="domain" description="PCI" evidence="7">
    <location>
        <begin position="313"/>
        <end position="496"/>
    </location>
</feature>
<dbReference type="FunFam" id="4.10.860.10:FF:000001">
    <property type="entry name" value="Eukaryotic translation initiation factor 3 subunit A"/>
    <property type="match status" value="1"/>
</dbReference>
<keyword evidence="3 6" id="KW-0396">Initiation factor</keyword>
<dbReference type="Gene3D" id="1.25.40.860">
    <property type="match status" value="2"/>
</dbReference>
<comment type="similarity">
    <text evidence="6">Belongs to the eIF-3 subunit A family.</text>
</comment>
<dbReference type="GO" id="GO:0033290">
    <property type="term" value="C:eukaryotic 48S preinitiation complex"/>
    <property type="evidence" value="ECO:0007669"/>
    <property type="project" value="UniProtKB-UniRule"/>
</dbReference>
<dbReference type="GO" id="GO:0003729">
    <property type="term" value="F:mRNA binding"/>
    <property type="evidence" value="ECO:0007669"/>
    <property type="project" value="TreeGrafter"/>
</dbReference>
<evidence type="ECO:0000256" key="6">
    <source>
        <dbReference type="HAMAP-Rule" id="MF_03000"/>
    </source>
</evidence>
<keyword evidence="6" id="KW-0175">Coiled coil</keyword>
<dbReference type="Gene3D" id="4.10.860.10">
    <property type="entry name" value="UVR domain"/>
    <property type="match status" value="1"/>
</dbReference>
<evidence type="ECO:0000256" key="3">
    <source>
        <dbReference type="ARBA" id="ARBA00022540"/>
    </source>
</evidence>
<evidence type="ECO:0000313" key="9">
    <source>
        <dbReference type="Proteomes" id="UP001054945"/>
    </source>
</evidence>
<comment type="subunit">
    <text evidence="6">Component of the eukaryotic translation initiation factor 3 (eIF-3) complex.</text>
</comment>
<comment type="function">
    <text evidence="6">RNA-binding component of the eukaryotic translation initiation factor 3 (eIF-3) complex, which is involved in protein synthesis of a specialized repertoire of mRNAs and, together with other initiation factors, stimulates binding of mRNA and methionyl-tRNAi to the 40S ribosome. The eIF-3 complex specifically targets and initiates translation of a subset of mRNAs involved in cell proliferation.</text>
</comment>
<reference evidence="8 9" key="1">
    <citation type="submission" date="2021-06" db="EMBL/GenBank/DDBJ databases">
        <title>Caerostris extrusa draft genome.</title>
        <authorList>
            <person name="Kono N."/>
            <person name="Arakawa K."/>
        </authorList>
    </citation>
    <scope>NUCLEOTIDE SEQUENCE [LARGE SCALE GENOMIC DNA]</scope>
</reference>
<dbReference type="Pfam" id="PF22591">
    <property type="entry name" value="eIF3a_PCI_TPR-like"/>
    <property type="match status" value="1"/>
</dbReference>
<comment type="caution">
    <text evidence="8">The sequence shown here is derived from an EMBL/GenBank/DDBJ whole genome shotgun (WGS) entry which is preliminary data.</text>
</comment>
<keyword evidence="5 6" id="KW-0648">Protein biosynthesis</keyword>
<keyword evidence="2 6" id="KW-0963">Cytoplasm</keyword>
<evidence type="ECO:0000256" key="2">
    <source>
        <dbReference type="ARBA" id="ARBA00022490"/>
    </source>
</evidence>
<dbReference type="HAMAP" id="MF_03000">
    <property type="entry name" value="eIF3a"/>
    <property type="match status" value="1"/>
</dbReference>
<comment type="subcellular location">
    <subcellularLocation>
        <location evidence="1 6">Cytoplasm</location>
    </subcellularLocation>
</comment>
<gene>
    <name evidence="8" type="primary">EIF3A</name>
    <name evidence="8" type="ORF">CEXT_184882</name>
</gene>
<dbReference type="PANTHER" id="PTHR14005:SF0">
    <property type="entry name" value="EUKARYOTIC TRANSLATION INITIATION FACTOR 3 SUBUNIT A"/>
    <property type="match status" value="1"/>
</dbReference>
<accession>A0AAV4QTK3</accession>
<proteinExistence type="inferred from homology"/>
<dbReference type="InterPro" id="IPR027512">
    <property type="entry name" value="EIF3A"/>
</dbReference>
<dbReference type="GO" id="GO:0001732">
    <property type="term" value="P:formation of cytoplasmic translation initiation complex"/>
    <property type="evidence" value="ECO:0007669"/>
    <property type="project" value="UniProtKB-UniRule"/>
</dbReference>
<dbReference type="PROSITE" id="PS50250">
    <property type="entry name" value="PCI"/>
    <property type="match status" value="1"/>
</dbReference>
<evidence type="ECO:0000259" key="7">
    <source>
        <dbReference type="PROSITE" id="PS50250"/>
    </source>
</evidence>
<dbReference type="InterPro" id="IPR000717">
    <property type="entry name" value="PCI_dom"/>
</dbReference>
<dbReference type="PANTHER" id="PTHR14005">
    <property type="entry name" value="EUKARYOTIC TRANSLATION INITIATION FACTOR 3, THETA SUBUNIT"/>
    <property type="match status" value="1"/>
</dbReference>
<dbReference type="GO" id="GO:0043614">
    <property type="term" value="C:multi-eIF complex"/>
    <property type="evidence" value="ECO:0007669"/>
    <property type="project" value="TreeGrafter"/>
</dbReference>
<dbReference type="GO" id="GO:0003743">
    <property type="term" value="F:translation initiation factor activity"/>
    <property type="evidence" value="ECO:0007669"/>
    <property type="project" value="UniProtKB-UniRule"/>
</dbReference>
<dbReference type="Proteomes" id="UP001054945">
    <property type="component" value="Unassembled WGS sequence"/>
</dbReference>
<dbReference type="GO" id="GO:0071540">
    <property type="term" value="C:eukaryotic translation initiation factor 3 complex, eIF3e"/>
    <property type="evidence" value="ECO:0007669"/>
    <property type="project" value="TreeGrafter"/>
</dbReference>
<evidence type="ECO:0000313" key="8">
    <source>
        <dbReference type="EMBL" id="GIY11435.1"/>
    </source>
</evidence>
<keyword evidence="4 6" id="KW-0694">RNA-binding</keyword>
<dbReference type="GO" id="GO:0071541">
    <property type="term" value="C:eukaryotic translation initiation factor 3 complex, eIF3m"/>
    <property type="evidence" value="ECO:0007669"/>
    <property type="project" value="TreeGrafter"/>
</dbReference>
<evidence type="ECO:0000256" key="5">
    <source>
        <dbReference type="ARBA" id="ARBA00022917"/>
    </source>
</evidence>
<protein>
    <recommendedName>
        <fullName evidence="6">Eukaryotic translation initiation factor 3 subunit A</fullName>
        <shortName evidence="6">eIF3a</shortName>
    </recommendedName>
    <alternativeName>
        <fullName evidence="6">Eukaryotic translation initiation factor 3 subunit 10</fullName>
    </alternativeName>
</protein>
<dbReference type="GO" id="GO:0002188">
    <property type="term" value="P:translation reinitiation"/>
    <property type="evidence" value="ECO:0007669"/>
    <property type="project" value="TreeGrafter"/>
</dbReference>
<dbReference type="EMBL" id="BPLR01006647">
    <property type="protein sequence ID" value="GIY11435.1"/>
    <property type="molecule type" value="Genomic_DNA"/>
</dbReference>
<organism evidence="8 9">
    <name type="scientific">Caerostris extrusa</name>
    <name type="common">Bark spider</name>
    <name type="synonym">Caerostris bankana</name>
    <dbReference type="NCBI Taxonomy" id="172846"/>
    <lineage>
        <taxon>Eukaryota</taxon>
        <taxon>Metazoa</taxon>
        <taxon>Ecdysozoa</taxon>
        <taxon>Arthropoda</taxon>
        <taxon>Chelicerata</taxon>
        <taxon>Arachnida</taxon>
        <taxon>Araneae</taxon>
        <taxon>Araneomorphae</taxon>
        <taxon>Entelegynae</taxon>
        <taxon>Araneoidea</taxon>
        <taxon>Araneidae</taxon>
        <taxon>Caerostris</taxon>
    </lineage>
</organism>
<keyword evidence="9" id="KW-1185">Reference proteome</keyword>
<dbReference type="SMART" id="SM00088">
    <property type="entry name" value="PINT"/>
    <property type="match status" value="1"/>
</dbReference>
<name>A0AAV4QTK3_CAEEX</name>
<evidence type="ECO:0000256" key="4">
    <source>
        <dbReference type="ARBA" id="ARBA00022884"/>
    </source>
</evidence>
<dbReference type="InterPro" id="IPR054711">
    <property type="entry name" value="eIF3a_PCI_TPR-like"/>
</dbReference>